<reference evidence="2 3" key="1">
    <citation type="journal article" date="2014" name="Mol. Plant Microbe Interact.">
        <title>The complete genome sequence of Candidatus Liberibacter americanus, associated with citrus Huanglongbing.</title>
        <authorList>
            <person name="Wulff N.A."/>
            <person name="Zhang S."/>
            <person name="Setubal J.C."/>
            <person name="Almeida N.F."/>
            <person name="Martins E.C."/>
            <person name="Harakava R."/>
            <person name="Kumar D."/>
            <person name="Rangel L.T."/>
            <person name="Foissac X."/>
            <person name="Bove J."/>
            <person name="Gabriel D.W."/>
        </authorList>
    </citation>
    <scope>NUCLEOTIDE SEQUENCE [LARGE SCALE GENOMIC DNA]</scope>
    <source>
        <strain evidence="2 3">Sao Paulo</strain>
    </source>
</reference>
<dbReference type="PATRIC" id="fig|1261131.3.peg.651"/>
<feature type="transmembrane region" description="Helical" evidence="1">
    <location>
        <begin position="111"/>
        <end position="128"/>
    </location>
</feature>
<dbReference type="STRING" id="1261131.lam_681"/>
<feature type="transmembrane region" description="Helical" evidence="1">
    <location>
        <begin position="87"/>
        <end position="105"/>
    </location>
</feature>
<evidence type="ECO:0000313" key="3">
    <source>
        <dbReference type="Proteomes" id="UP000017862"/>
    </source>
</evidence>
<dbReference type="Proteomes" id="UP000017862">
    <property type="component" value="Chromosome"/>
</dbReference>
<gene>
    <name evidence="2" type="ORF">lam_681</name>
</gene>
<dbReference type="AlphaFoldDB" id="U6B8G6"/>
<evidence type="ECO:0000256" key="1">
    <source>
        <dbReference type="SAM" id="Phobius"/>
    </source>
</evidence>
<feature type="transmembrane region" description="Helical" evidence="1">
    <location>
        <begin position="45"/>
        <end position="66"/>
    </location>
</feature>
<evidence type="ECO:0000313" key="2">
    <source>
        <dbReference type="EMBL" id="AHA28027.1"/>
    </source>
</evidence>
<keyword evidence="1" id="KW-0472">Membrane</keyword>
<organism evidence="2 3">
    <name type="scientific">Candidatus Liberibacter americanus str. Sao Paulo</name>
    <dbReference type="NCBI Taxonomy" id="1261131"/>
    <lineage>
        <taxon>Bacteria</taxon>
        <taxon>Pseudomonadati</taxon>
        <taxon>Pseudomonadota</taxon>
        <taxon>Alphaproteobacteria</taxon>
        <taxon>Hyphomicrobiales</taxon>
        <taxon>Rhizobiaceae</taxon>
        <taxon>Liberibacter</taxon>
    </lineage>
</organism>
<sequence length="174" mass="19992">MNKLRKIVLMFICFIPFNSWALRTARITPRPHYTGGGGGKSLADFPYIIPVMLFLIFVVIADMIRVTLKAKKSGEKYELAREEIEEFIVIIALMPIISLGCALFTGNFFVFMTFLIFFTIMSFMCLIASPYHMDLVLSKIGFKVPNYFLWASTTRLLFLYILLIIFILIICGMK</sequence>
<proteinExistence type="predicted"/>
<dbReference type="HOGENOM" id="CLU_1537278_0_0_5"/>
<keyword evidence="1" id="KW-1133">Transmembrane helix</keyword>
<accession>U6B8G6</accession>
<dbReference type="KEGG" id="lar:lam_681"/>
<dbReference type="RefSeq" id="WP_007557563.1">
    <property type="nucleotide sequence ID" value="NC_022793.1"/>
</dbReference>
<name>U6B8G6_9HYPH</name>
<feature type="transmembrane region" description="Helical" evidence="1">
    <location>
        <begin position="148"/>
        <end position="170"/>
    </location>
</feature>
<protein>
    <submittedName>
        <fullName evidence="2">Uncharacterized protein</fullName>
    </submittedName>
</protein>
<dbReference type="EMBL" id="CP006604">
    <property type="protein sequence ID" value="AHA28027.1"/>
    <property type="molecule type" value="Genomic_DNA"/>
</dbReference>
<keyword evidence="3" id="KW-1185">Reference proteome</keyword>
<keyword evidence="1" id="KW-0812">Transmembrane</keyword>